<comment type="caution">
    <text evidence="4">The sequence shown here is derived from an EMBL/GenBank/DDBJ whole genome shotgun (WGS) entry which is preliminary data.</text>
</comment>
<dbReference type="STRING" id="943830.A4A58_16890"/>
<name>A0A161QYD0_9BRAD</name>
<proteinExistence type="predicted"/>
<keyword evidence="5" id="KW-1185">Reference proteome</keyword>
<dbReference type="GO" id="GO:0005737">
    <property type="term" value="C:cytoplasm"/>
    <property type="evidence" value="ECO:0007669"/>
    <property type="project" value="TreeGrafter"/>
</dbReference>
<evidence type="ECO:0000313" key="5">
    <source>
        <dbReference type="Proteomes" id="UP000076574"/>
    </source>
</evidence>
<dbReference type="AlphaFoldDB" id="A0A161QYD0"/>
<reference evidence="4 5" key="1">
    <citation type="submission" date="2016-03" db="EMBL/GenBank/DDBJ databases">
        <title>Microsymbionts genomes from the relict species Vavilovia formosa (Stev.) Fed.</title>
        <authorList>
            <person name="Kopat V."/>
            <person name="Chirak E."/>
            <person name="Kimeklis A."/>
            <person name="Andronov E."/>
        </authorList>
    </citation>
    <scope>NUCLEOTIDE SEQUENCE [LARGE SCALE GENOMIC DNA]</scope>
    <source>
        <strain evidence="4 5">Vaf07</strain>
    </source>
</reference>
<dbReference type="InterPro" id="IPR045851">
    <property type="entry name" value="AMP-bd_C_sf"/>
</dbReference>
<feature type="domain" description="Thioesterase" evidence="3">
    <location>
        <begin position="602"/>
        <end position="702"/>
    </location>
</feature>
<evidence type="ECO:0000256" key="1">
    <source>
        <dbReference type="SAM" id="MobiDB-lite"/>
    </source>
</evidence>
<dbReference type="GO" id="GO:0043041">
    <property type="term" value="P:amino acid activation for nonribosomal peptide biosynthetic process"/>
    <property type="evidence" value="ECO:0007669"/>
    <property type="project" value="TreeGrafter"/>
</dbReference>
<feature type="region of interest" description="Disordered" evidence="1">
    <location>
        <begin position="499"/>
        <end position="518"/>
    </location>
</feature>
<dbReference type="InterPro" id="IPR001031">
    <property type="entry name" value="Thioesterase"/>
</dbReference>
<dbReference type="PROSITE" id="PS00455">
    <property type="entry name" value="AMP_BINDING"/>
    <property type="match status" value="1"/>
</dbReference>
<sequence length="853" mass="92827">MGGEFAGVPAITHLDAVARRFPNNVAISDDTRQITYSDFLIRVLTLARAIAAVTPEGRAVGLLLRHSIWHPIAMLACMAAGRPLVPLNPRDPDQRLAHIVANAQISVLIGQGDSSSTKWIDEDGLRWIDITRANEFSGDTASLESISVDAPALVLYTSGSTGQPKGVVNSQRSLLQRVQQYADACHIDATDVFMPLSGPTTIAGTREMLTALLTGARLHMADVEALGLRGVLRQIRSQQITITYIVPALLRAVVAASDTGDFESLRVVRIGGEKVLWTDVALVRKVVKPSCFIQISYSSTETTGTQWFLPDDCKEGDFSIPPVGYLLPGMSFAVVDDNGVPVPTGEVGELIIKGVHVLLGYWENGQVLPALPDPDDDRCRIFPTGDLVTVDARGLMQMLGRKGRQLKINGRRVEPAELEVVVRRIPYVSDAVAIVTDSSELIIFASPGVEAKATFTADVRDVIRQTLPTALHPTRLHEIAELPRLAGGKIDVAKLKVLDTESRRGPGPPQPPGAGEVKQAEKMVAQVWTRILGTTDVASRWDEAGGDSLKLLRCVMELEELVGQELNMEAFTVDMSAADMIQIVAAGGRSQRQQVAGELLPHLVMLPGSIGYGPSLAAFGAQLSKTAHVIPIRYPDLTSALTGCGSVDHMATLALEQINAVHPRGDIRLIGYSLGGGVAFEVAARLIAEGRSVKFLGILDTNIGPRRSDYRETLSRTLQRVRSHRVTMYRMLCRAIAKCVARLHWEVKFCRILDARIWTHLAGTRFMLKLELEEILRMQEFGRWVASAKPRLPITGTLFLCNRRGSPAHLGWDSLFAKLEVIPIAGGHLDLVIDPHLTVNRPVIERAITSSCS</sequence>
<dbReference type="GO" id="GO:0031177">
    <property type="term" value="F:phosphopantetheine binding"/>
    <property type="evidence" value="ECO:0007669"/>
    <property type="project" value="TreeGrafter"/>
</dbReference>
<dbReference type="GO" id="GO:0044550">
    <property type="term" value="P:secondary metabolite biosynthetic process"/>
    <property type="evidence" value="ECO:0007669"/>
    <property type="project" value="TreeGrafter"/>
</dbReference>
<dbReference type="Pfam" id="PF00975">
    <property type="entry name" value="Thioesterase"/>
    <property type="match status" value="1"/>
</dbReference>
<protein>
    <submittedName>
        <fullName evidence="4">AMP-dependent synthetase</fullName>
    </submittedName>
</protein>
<dbReference type="Gene3D" id="3.40.50.1820">
    <property type="entry name" value="alpha/beta hydrolase"/>
    <property type="match status" value="1"/>
</dbReference>
<dbReference type="Proteomes" id="UP000076574">
    <property type="component" value="Unassembled WGS sequence"/>
</dbReference>
<dbReference type="PANTHER" id="PTHR45527:SF1">
    <property type="entry name" value="FATTY ACID SYNTHASE"/>
    <property type="match status" value="1"/>
</dbReference>
<dbReference type="EMBL" id="LVYV01000054">
    <property type="protein sequence ID" value="KZD21031.1"/>
    <property type="molecule type" value="Genomic_DNA"/>
</dbReference>
<dbReference type="SUPFAM" id="SSF56801">
    <property type="entry name" value="Acetyl-CoA synthetase-like"/>
    <property type="match status" value="1"/>
</dbReference>
<evidence type="ECO:0000313" key="4">
    <source>
        <dbReference type="EMBL" id="KZD21031.1"/>
    </source>
</evidence>
<dbReference type="InterPro" id="IPR020845">
    <property type="entry name" value="AMP-binding_CS"/>
</dbReference>
<dbReference type="InterPro" id="IPR000873">
    <property type="entry name" value="AMP-dep_synth/lig_dom"/>
</dbReference>
<dbReference type="Gene3D" id="1.10.1200.10">
    <property type="entry name" value="ACP-like"/>
    <property type="match status" value="1"/>
</dbReference>
<accession>A0A161QYD0</accession>
<dbReference type="SUPFAM" id="SSF53474">
    <property type="entry name" value="alpha/beta-Hydrolases"/>
    <property type="match status" value="1"/>
</dbReference>
<dbReference type="InterPro" id="IPR042099">
    <property type="entry name" value="ANL_N_sf"/>
</dbReference>
<dbReference type="PANTHER" id="PTHR45527">
    <property type="entry name" value="NONRIBOSOMAL PEPTIDE SYNTHETASE"/>
    <property type="match status" value="1"/>
</dbReference>
<gene>
    <name evidence="4" type="ORF">A4A58_16890</name>
</gene>
<dbReference type="Gene3D" id="3.30.300.30">
    <property type="match status" value="1"/>
</dbReference>
<evidence type="ECO:0000259" key="2">
    <source>
        <dbReference type="Pfam" id="PF00501"/>
    </source>
</evidence>
<dbReference type="Pfam" id="PF00501">
    <property type="entry name" value="AMP-binding"/>
    <property type="match status" value="1"/>
</dbReference>
<dbReference type="SUPFAM" id="SSF47336">
    <property type="entry name" value="ACP-like"/>
    <property type="match status" value="1"/>
</dbReference>
<organism evidence="4 5">
    <name type="scientific">Tardiphaga robiniae</name>
    <dbReference type="NCBI Taxonomy" id="943830"/>
    <lineage>
        <taxon>Bacteria</taxon>
        <taxon>Pseudomonadati</taxon>
        <taxon>Pseudomonadota</taxon>
        <taxon>Alphaproteobacteria</taxon>
        <taxon>Hyphomicrobiales</taxon>
        <taxon>Nitrobacteraceae</taxon>
        <taxon>Tardiphaga</taxon>
    </lineage>
</organism>
<dbReference type="Gene3D" id="3.40.50.12780">
    <property type="entry name" value="N-terminal domain of ligase-like"/>
    <property type="match status" value="1"/>
</dbReference>
<dbReference type="InterPro" id="IPR029058">
    <property type="entry name" value="AB_hydrolase_fold"/>
</dbReference>
<feature type="domain" description="AMP-dependent synthetase/ligase" evidence="2">
    <location>
        <begin position="15"/>
        <end position="362"/>
    </location>
</feature>
<dbReference type="OrthoDB" id="9770470at2"/>
<dbReference type="InterPro" id="IPR036736">
    <property type="entry name" value="ACP-like_sf"/>
</dbReference>
<evidence type="ECO:0000259" key="3">
    <source>
        <dbReference type="Pfam" id="PF00975"/>
    </source>
</evidence>